<proteinExistence type="inferred from homology"/>
<evidence type="ECO:0000256" key="1">
    <source>
        <dbReference type="ARBA" id="ARBA00006477"/>
    </source>
</evidence>
<organism evidence="6 7">
    <name type="scientific">Phyllachora maydis</name>
    <dbReference type="NCBI Taxonomy" id="1825666"/>
    <lineage>
        <taxon>Eukaryota</taxon>
        <taxon>Fungi</taxon>
        <taxon>Dikarya</taxon>
        <taxon>Ascomycota</taxon>
        <taxon>Pezizomycotina</taxon>
        <taxon>Sordariomycetes</taxon>
        <taxon>Sordariomycetidae</taxon>
        <taxon>Phyllachorales</taxon>
        <taxon>Phyllachoraceae</taxon>
        <taxon>Phyllachora</taxon>
    </lineage>
</organism>
<evidence type="ECO:0000259" key="4">
    <source>
        <dbReference type="Pfam" id="PF01488"/>
    </source>
</evidence>
<dbReference type="InterPro" id="IPR041121">
    <property type="entry name" value="SDH_C"/>
</dbReference>
<dbReference type="Proteomes" id="UP001217918">
    <property type="component" value="Unassembled WGS sequence"/>
</dbReference>
<dbReference type="CDD" id="cd01065">
    <property type="entry name" value="NAD_bind_Shikimate_DH"/>
    <property type="match status" value="1"/>
</dbReference>
<dbReference type="GO" id="GO:0003866">
    <property type="term" value="F:3-phosphoshikimate 1-carboxyvinyltransferase activity"/>
    <property type="evidence" value="ECO:0007669"/>
    <property type="project" value="TreeGrafter"/>
</dbReference>
<dbReference type="EMBL" id="JAQQPM010000005">
    <property type="protein sequence ID" value="KAK2071420.1"/>
    <property type="molecule type" value="Genomic_DNA"/>
</dbReference>
<dbReference type="InterPro" id="IPR006151">
    <property type="entry name" value="Shikm_DH/Glu-tRNA_Rdtase"/>
</dbReference>
<feature type="region of interest" description="Disordered" evidence="3">
    <location>
        <begin position="665"/>
        <end position="687"/>
    </location>
</feature>
<dbReference type="PANTHER" id="PTHR21090">
    <property type="entry name" value="AROM/DEHYDROQUINATE SYNTHASE"/>
    <property type="match status" value="1"/>
</dbReference>
<name>A0AAD9I6F9_9PEZI</name>
<dbReference type="Pfam" id="PF01487">
    <property type="entry name" value="DHquinase_I"/>
    <property type="match status" value="1"/>
</dbReference>
<evidence type="ECO:0000256" key="3">
    <source>
        <dbReference type="SAM" id="MobiDB-lite"/>
    </source>
</evidence>
<dbReference type="InterPro" id="IPR031322">
    <property type="entry name" value="Shikimate/glucono_kinase"/>
</dbReference>
<dbReference type="GO" id="GO:0009423">
    <property type="term" value="P:chorismate biosynthetic process"/>
    <property type="evidence" value="ECO:0007669"/>
    <property type="project" value="TreeGrafter"/>
</dbReference>
<dbReference type="InterPro" id="IPR013785">
    <property type="entry name" value="Aldolase_TIM"/>
</dbReference>
<gene>
    <name evidence="6" type="ORF">P8C59_005848</name>
</gene>
<dbReference type="Pfam" id="PF18317">
    <property type="entry name" value="SDH_C"/>
    <property type="match status" value="1"/>
</dbReference>
<dbReference type="InterPro" id="IPR001381">
    <property type="entry name" value="DHquinase_I"/>
</dbReference>
<dbReference type="SUPFAM" id="SSF51735">
    <property type="entry name" value="NAD(P)-binding Rossmann-fold domains"/>
    <property type="match status" value="1"/>
</dbReference>
<evidence type="ECO:0000313" key="6">
    <source>
        <dbReference type="EMBL" id="KAK2071420.1"/>
    </source>
</evidence>
<dbReference type="InterPro" id="IPR036291">
    <property type="entry name" value="NAD(P)-bd_dom_sf"/>
</dbReference>
<comment type="similarity">
    <text evidence="2">In the N-terminal section; belongs to the shikimate kinase family.</text>
</comment>
<dbReference type="Pfam" id="PF01202">
    <property type="entry name" value="SKI"/>
    <property type="match status" value="1"/>
</dbReference>
<dbReference type="Gene3D" id="3.20.20.70">
    <property type="entry name" value="Aldolase class I"/>
    <property type="match status" value="1"/>
</dbReference>
<dbReference type="GO" id="GO:0003855">
    <property type="term" value="F:3-dehydroquinate dehydratase activity"/>
    <property type="evidence" value="ECO:0007669"/>
    <property type="project" value="InterPro"/>
</dbReference>
<sequence>MRGTRQGGGGAGTAKFEPDASIVLTGLRGAGKSTLAVIAFTAMKRKVVEVEAVFRLETRMSSAAYKKSEGSLEYYRRQVSVLADVLQRHHKNAVIVCSWYERAVVDLLREWGTAHPVIHIVRDVEAIQQHLLLVADPSKVAGLVDATASVFRKCSRFEFFNISEGPTSPQGSRCTPSTDLDRTSAAPYMTLKRAERHFLAFLALIFPKNSIPFLESAFPLAGLKAEQRRFTYALSICLSDILAREVDIEEIETGADAIEIVVDDLVTGCRYTSDVRQLCPRRASEITRIVGHVRRNTVIPILYHVIFPDAATSQESLRSLYMSYVYHGLRIAAEYVSIDLRMDGDILTRIAGMKGPSRMMGNVQWTNSRPPHWRDPIWLTYYRKAQNGRCDLDVDSFIPRPCLTAAQATQALYSSFVVDALNLYVFGASQIRPRSTVWRRHACAIGAVNTLIPVRTLNEDGSIPEDALLFNNRNRAGPVKALYGENTDWVGIRACLRRGLSPANAVSPHTCGLVVGAGGMARAAVYSMLQLGVKNIVIFNRTIANAEKLVAHFLRLLTTDNLPLLSTGSADDTRFHVIGNSPSPDFTVPCSWLNSPTGGVVLELAYKSLNTPLLEQARREAHRGWVAMDGLDLLPEQGFAQFELFTGRRAPRRLMRREVLKSYPDDGGRSALDQLRPRLNNIPEQEP</sequence>
<evidence type="ECO:0000256" key="2">
    <source>
        <dbReference type="ARBA" id="ARBA00009349"/>
    </source>
</evidence>
<keyword evidence="7" id="KW-1185">Reference proteome</keyword>
<reference evidence="6" key="1">
    <citation type="journal article" date="2023" name="Mol. Plant Microbe Interact.">
        <title>Elucidating the Obligate Nature and Biological Capacity of an Invasive Fungal Corn Pathogen.</title>
        <authorList>
            <person name="MacCready J.S."/>
            <person name="Roggenkamp E.M."/>
            <person name="Gdanetz K."/>
            <person name="Chilvers M.I."/>
        </authorList>
    </citation>
    <scope>NUCLEOTIDE SEQUENCE</scope>
    <source>
        <strain evidence="6">PM02</strain>
    </source>
</reference>
<evidence type="ECO:0000259" key="5">
    <source>
        <dbReference type="Pfam" id="PF18317"/>
    </source>
</evidence>
<dbReference type="Pfam" id="PF01488">
    <property type="entry name" value="Shikimate_DH"/>
    <property type="match status" value="1"/>
</dbReference>
<dbReference type="Gene3D" id="3.40.50.720">
    <property type="entry name" value="NAD(P)-binding Rossmann-like Domain"/>
    <property type="match status" value="1"/>
</dbReference>
<evidence type="ECO:0000313" key="7">
    <source>
        <dbReference type="Proteomes" id="UP001217918"/>
    </source>
</evidence>
<dbReference type="Gene3D" id="3.40.50.300">
    <property type="entry name" value="P-loop containing nucleotide triphosphate hydrolases"/>
    <property type="match status" value="1"/>
</dbReference>
<comment type="similarity">
    <text evidence="1">In the 2nd section; belongs to the type-I 3-dehydroquinase family.</text>
</comment>
<accession>A0AAD9I6F9</accession>
<dbReference type="AlphaFoldDB" id="A0AAD9I6F9"/>
<feature type="domain" description="Quinate/shikimate 5-dehydrogenase/glutamyl-tRNA reductase" evidence="4">
    <location>
        <begin position="513"/>
        <end position="553"/>
    </location>
</feature>
<dbReference type="SUPFAM" id="SSF52540">
    <property type="entry name" value="P-loop containing nucleoside triphosphate hydrolases"/>
    <property type="match status" value="1"/>
</dbReference>
<dbReference type="InterPro" id="IPR027417">
    <property type="entry name" value="P-loop_NTPase"/>
</dbReference>
<protein>
    <recommendedName>
        <fullName evidence="8">Quinate repressor protein</fullName>
    </recommendedName>
</protein>
<feature type="domain" description="SDH C-terminal" evidence="5">
    <location>
        <begin position="630"/>
        <end position="660"/>
    </location>
</feature>
<comment type="caution">
    <text evidence="6">The sequence shown here is derived from an EMBL/GenBank/DDBJ whole genome shotgun (WGS) entry which is preliminary data.</text>
</comment>
<dbReference type="PANTHER" id="PTHR21090:SF27">
    <property type="entry name" value="QUINATE REPRESSOR PROTEIN"/>
    <property type="match status" value="1"/>
</dbReference>
<evidence type="ECO:0008006" key="8">
    <source>
        <dbReference type="Google" id="ProtNLM"/>
    </source>
</evidence>